<evidence type="ECO:0000313" key="2">
    <source>
        <dbReference type="EMBL" id="TNV70831.1"/>
    </source>
</evidence>
<evidence type="ECO:0000313" key="3">
    <source>
        <dbReference type="Proteomes" id="UP000785679"/>
    </source>
</evidence>
<reference evidence="2" key="1">
    <citation type="submission" date="2019-06" db="EMBL/GenBank/DDBJ databases">
        <authorList>
            <person name="Zheng W."/>
        </authorList>
    </citation>
    <scope>NUCLEOTIDE SEQUENCE</scope>
    <source>
        <strain evidence="2">QDHG01</strain>
    </source>
</reference>
<dbReference type="AlphaFoldDB" id="A0A8J8N9I6"/>
<keyword evidence="3" id="KW-1185">Reference proteome</keyword>
<dbReference type="Gene3D" id="1.20.120.850">
    <property type="entry name" value="SWI2/SNF2 ATPases, N-terminal domain"/>
    <property type="match status" value="1"/>
</dbReference>
<dbReference type="Proteomes" id="UP000785679">
    <property type="component" value="Unassembled WGS sequence"/>
</dbReference>
<dbReference type="InterPro" id="IPR038718">
    <property type="entry name" value="SNF2-like_sf"/>
</dbReference>
<dbReference type="GO" id="GO:0005524">
    <property type="term" value="F:ATP binding"/>
    <property type="evidence" value="ECO:0007669"/>
    <property type="project" value="InterPro"/>
</dbReference>
<protein>
    <recommendedName>
        <fullName evidence="1">Helicase ATP-binding domain-containing protein</fullName>
    </recommendedName>
</protein>
<proteinExistence type="predicted"/>
<sequence>MDPHELIEREVIQEDIYENLFKHQITGILWLYENYMLQKGCILADDMGLGKTVQISAFLGSLYLGKKFNQAVICAPATLMEYWRSEIKRWTPGLLLHVIVLDQALKKRQEIIQQNKYTKNLVYITTPNTIFKHVDDFAQFAALDLLVVDEGHKAKNVNTRIRKGIKDLYVKRQKIILTGTPVQNNLIEFFSLMDIVEDGILGTQSEFQSNYRNVIENGLKKRALYKNIMRAKEAIAKLKGIFTPHFLRRTKREIFDVKSSELSEQPLDRHQLPLKTDLVVWIPLNEIQKTIYEMILDEQSVEAAVRQQSKKHIFVVIIALKHLCVHPFILLHSFCKSSLPFVIKVLSQQ</sequence>
<accession>A0A8J8N9I6</accession>
<name>A0A8J8N9I6_HALGN</name>
<dbReference type="PROSITE" id="PS51192">
    <property type="entry name" value="HELICASE_ATP_BIND_1"/>
    <property type="match status" value="1"/>
</dbReference>
<evidence type="ECO:0000259" key="1">
    <source>
        <dbReference type="PROSITE" id="PS51192"/>
    </source>
</evidence>
<dbReference type="InterPro" id="IPR050496">
    <property type="entry name" value="SNF2_RAD54_helicase_repair"/>
</dbReference>
<dbReference type="Pfam" id="PF00176">
    <property type="entry name" value="SNF2-rel_dom"/>
    <property type="match status" value="1"/>
</dbReference>
<dbReference type="OrthoDB" id="413460at2759"/>
<dbReference type="EMBL" id="RRYP01032304">
    <property type="protein sequence ID" value="TNV70831.1"/>
    <property type="molecule type" value="Genomic_DNA"/>
</dbReference>
<dbReference type="PANTHER" id="PTHR45629">
    <property type="entry name" value="SNF2/RAD54 FAMILY MEMBER"/>
    <property type="match status" value="1"/>
</dbReference>
<dbReference type="Gene3D" id="3.40.50.10810">
    <property type="entry name" value="Tandem AAA-ATPase domain"/>
    <property type="match status" value="1"/>
</dbReference>
<dbReference type="PANTHER" id="PTHR45629:SF7">
    <property type="entry name" value="DNA EXCISION REPAIR PROTEIN ERCC-6-RELATED"/>
    <property type="match status" value="1"/>
</dbReference>
<comment type="caution">
    <text evidence="2">The sequence shown here is derived from an EMBL/GenBank/DDBJ whole genome shotgun (WGS) entry which is preliminary data.</text>
</comment>
<dbReference type="InterPro" id="IPR027417">
    <property type="entry name" value="P-loop_NTPase"/>
</dbReference>
<dbReference type="Gene3D" id="3.40.50.300">
    <property type="entry name" value="P-loop containing nucleotide triphosphate hydrolases"/>
    <property type="match status" value="1"/>
</dbReference>
<dbReference type="SUPFAM" id="SSF52540">
    <property type="entry name" value="P-loop containing nucleoside triphosphate hydrolases"/>
    <property type="match status" value="1"/>
</dbReference>
<dbReference type="InterPro" id="IPR014001">
    <property type="entry name" value="Helicase_ATP-bd"/>
</dbReference>
<dbReference type="InterPro" id="IPR000330">
    <property type="entry name" value="SNF2_N"/>
</dbReference>
<organism evidence="2 3">
    <name type="scientific">Halteria grandinella</name>
    <dbReference type="NCBI Taxonomy" id="5974"/>
    <lineage>
        <taxon>Eukaryota</taxon>
        <taxon>Sar</taxon>
        <taxon>Alveolata</taxon>
        <taxon>Ciliophora</taxon>
        <taxon>Intramacronucleata</taxon>
        <taxon>Spirotrichea</taxon>
        <taxon>Stichotrichia</taxon>
        <taxon>Sporadotrichida</taxon>
        <taxon>Halteriidae</taxon>
        <taxon>Halteria</taxon>
    </lineage>
</organism>
<gene>
    <name evidence="2" type="ORF">FGO68_gene3441</name>
</gene>
<feature type="domain" description="Helicase ATP-binding" evidence="1">
    <location>
        <begin position="32"/>
        <end position="199"/>
    </location>
</feature>
<dbReference type="SMART" id="SM00487">
    <property type="entry name" value="DEXDc"/>
    <property type="match status" value="1"/>
</dbReference>